<name>A0A5B7F2I4_PORTR</name>
<evidence type="ECO:0000313" key="2">
    <source>
        <dbReference type="Proteomes" id="UP000324222"/>
    </source>
</evidence>
<organism evidence="1 2">
    <name type="scientific">Portunus trituberculatus</name>
    <name type="common">Swimming crab</name>
    <name type="synonym">Neptunus trituberculatus</name>
    <dbReference type="NCBI Taxonomy" id="210409"/>
    <lineage>
        <taxon>Eukaryota</taxon>
        <taxon>Metazoa</taxon>
        <taxon>Ecdysozoa</taxon>
        <taxon>Arthropoda</taxon>
        <taxon>Crustacea</taxon>
        <taxon>Multicrustacea</taxon>
        <taxon>Malacostraca</taxon>
        <taxon>Eumalacostraca</taxon>
        <taxon>Eucarida</taxon>
        <taxon>Decapoda</taxon>
        <taxon>Pleocyemata</taxon>
        <taxon>Brachyura</taxon>
        <taxon>Eubrachyura</taxon>
        <taxon>Portunoidea</taxon>
        <taxon>Portunidae</taxon>
        <taxon>Portuninae</taxon>
        <taxon>Portunus</taxon>
    </lineage>
</organism>
<gene>
    <name evidence="1" type="ORF">E2C01_032975</name>
</gene>
<dbReference type="EMBL" id="VSRR010004362">
    <property type="protein sequence ID" value="MPC39439.1"/>
    <property type="molecule type" value="Genomic_DNA"/>
</dbReference>
<evidence type="ECO:0000313" key="1">
    <source>
        <dbReference type="EMBL" id="MPC39439.1"/>
    </source>
</evidence>
<reference evidence="1 2" key="1">
    <citation type="submission" date="2019-05" db="EMBL/GenBank/DDBJ databases">
        <title>Another draft genome of Portunus trituberculatus and its Hox gene families provides insights of decapod evolution.</title>
        <authorList>
            <person name="Jeong J.-H."/>
            <person name="Song I."/>
            <person name="Kim S."/>
            <person name="Choi T."/>
            <person name="Kim D."/>
            <person name="Ryu S."/>
            <person name="Kim W."/>
        </authorList>
    </citation>
    <scope>NUCLEOTIDE SEQUENCE [LARGE SCALE GENOMIC DNA]</scope>
    <source>
        <tissue evidence="1">Muscle</tissue>
    </source>
</reference>
<comment type="caution">
    <text evidence="1">The sequence shown here is derived from an EMBL/GenBank/DDBJ whole genome shotgun (WGS) entry which is preliminary data.</text>
</comment>
<dbReference type="Proteomes" id="UP000324222">
    <property type="component" value="Unassembled WGS sequence"/>
</dbReference>
<proteinExistence type="predicted"/>
<accession>A0A5B7F2I4</accession>
<keyword evidence="2" id="KW-1185">Reference proteome</keyword>
<protein>
    <submittedName>
        <fullName evidence="1">Uncharacterized protein</fullName>
    </submittedName>
</protein>
<sequence>MLGEGRESKE</sequence>